<dbReference type="PANTHER" id="PTHR11669">
    <property type="entry name" value="REPLICATION FACTOR C / DNA POLYMERASE III GAMMA-TAU SUBUNIT"/>
    <property type="match status" value="1"/>
</dbReference>
<dbReference type="SUPFAM" id="SSF52540">
    <property type="entry name" value="P-loop containing nucleoside triphosphate hydrolases"/>
    <property type="match status" value="1"/>
</dbReference>
<dbReference type="EC" id="2.7.7.7" evidence="1"/>
<evidence type="ECO:0000313" key="1">
    <source>
        <dbReference type="EMBL" id="OQA54155.1"/>
    </source>
</evidence>
<keyword evidence="1" id="KW-0548">Nucleotidyltransferase</keyword>
<gene>
    <name evidence="1" type="primary">dnaX_2</name>
    <name evidence="1" type="ORF">BWY41_02233</name>
</gene>
<protein>
    <submittedName>
        <fullName evidence="1">DNA polymerase III subunit tau</fullName>
        <ecNumber evidence="1">2.7.7.7</ecNumber>
    </submittedName>
</protein>
<sequence length="337" mass="39190">MSWSEICGHKLQKQFFQRVFQNQSQSHSYLFSGPEGIGKTTFAFEIARLFNCEHPSNDGSCGSCQNCRLINAGTHPDVILLSPRENKILVEDVRDFIFRLGLQRVYGKFRIGIVESTELFSKEEIQNCLLKTVEEPPENSIIILLTSQVQILLPTLLSRCQRIHFQLLNQESIKKFIKKKYNLTDQKAGDIAEQSLGRLRNAFDLAEGNQPLIEKSFFLWDWITGENEIFSLGSWFIENKDKIIEIFSQLEWYLRDIMIFQFIGRDGERILSHSGFKKRIVDDSNRLSPRIISRFILEIEQLEKDLKSNLNYDTTLLHFVLMVREELNSAPCCRNQV</sequence>
<dbReference type="Pfam" id="PF13177">
    <property type="entry name" value="DNA_pol3_delta2"/>
    <property type="match status" value="1"/>
</dbReference>
<organism evidence="1">
    <name type="scientific">Candidatus Atribacter allofermentans</name>
    <dbReference type="NCBI Taxonomy" id="1852833"/>
    <lineage>
        <taxon>Bacteria</taxon>
        <taxon>Pseudomonadati</taxon>
        <taxon>Atribacterota</taxon>
        <taxon>Atribacteria</taxon>
        <taxon>Atribacterales</taxon>
        <taxon>Atribacteraceae</taxon>
        <taxon>Atribacter</taxon>
    </lineage>
</organism>
<dbReference type="InterPro" id="IPR027417">
    <property type="entry name" value="P-loop_NTPase"/>
</dbReference>
<dbReference type="EMBL" id="MWBQ01000224">
    <property type="protein sequence ID" value="OQA54155.1"/>
    <property type="molecule type" value="Genomic_DNA"/>
</dbReference>
<comment type="caution">
    <text evidence="1">The sequence shown here is derived from an EMBL/GenBank/DDBJ whole genome shotgun (WGS) entry which is preliminary data.</text>
</comment>
<dbReference type="Gene3D" id="3.40.50.300">
    <property type="entry name" value="P-loop containing nucleotide triphosphate hydrolases"/>
    <property type="match status" value="1"/>
</dbReference>
<proteinExistence type="predicted"/>
<dbReference type="GO" id="GO:0003887">
    <property type="term" value="F:DNA-directed DNA polymerase activity"/>
    <property type="evidence" value="ECO:0007669"/>
    <property type="project" value="UniProtKB-EC"/>
</dbReference>
<dbReference type="AlphaFoldDB" id="A0A1V5SI65"/>
<accession>A0A1V5SI65</accession>
<name>A0A1V5SI65_9BACT</name>
<dbReference type="InterPro" id="IPR050238">
    <property type="entry name" value="DNA_Rep/Repair_Clamp_Loader"/>
</dbReference>
<dbReference type="PANTHER" id="PTHR11669:SF8">
    <property type="entry name" value="DNA POLYMERASE III SUBUNIT DELTA"/>
    <property type="match status" value="1"/>
</dbReference>
<dbReference type="Proteomes" id="UP000485569">
    <property type="component" value="Unassembled WGS sequence"/>
</dbReference>
<reference evidence="1" key="1">
    <citation type="submission" date="2017-02" db="EMBL/GenBank/DDBJ databases">
        <title>Delving into the versatile metabolic prowess of the omnipresent phylum Bacteroidetes.</title>
        <authorList>
            <person name="Nobu M.K."/>
            <person name="Mei R."/>
            <person name="Narihiro T."/>
            <person name="Kuroda K."/>
            <person name="Liu W.-T."/>
        </authorList>
    </citation>
    <scope>NUCLEOTIDE SEQUENCE</scope>
    <source>
        <strain evidence="1">ADurb.Bin276</strain>
    </source>
</reference>
<keyword evidence="1" id="KW-0808">Transferase</keyword>
<dbReference type="GO" id="GO:0006261">
    <property type="term" value="P:DNA-templated DNA replication"/>
    <property type="evidence" value="ECO:0007669"/>
    <property type="project" value="TreeGrafter"/>
</dbReference>